<protein>
    <submittedName>
        <fullName evidence="2">Uncharacterized protein</fullName>
    </submittedName>
</protein>
<dbReference type="EMBL" id="CP002913">
    <property type="protein sequence ID" value="AEK19255.1"/>
    <property type="molecule type" value="Genomic_DNA"/>
</dbReference>
<keyword evidence="1" id="KW-1133">Transmembrane helix</keyword>
<keyword evidence="1" id="KW-0472">Membrane</keyword>
<evidence type="ECO:0000256" key="1">
    <source>
        <dbReference type="SAM" id="Phobius"/>
    </source>
</evidence>
<evidence type="ECO:0000313" key="3">
    <source>
        <dbReference type="Proteomes" id="UP000008889"/>
    </source>
</evidence>
<gene>
    <name evidence="2" type="ORF">GYY_01840</name>
</gene>
<reference evidence="2 3" key="1">
    <citation type="journal article" date="2011" name="J. Bacteriol.">
        <title>Complete Genome Sequence of a Nonculturable Methanococcus maripaludis Strain Extracted in a Metagenomic Survey of Petroleum Reservoir Fluids.</title>
        <authorList>
            <person name="Wang X."/>
            <person name="Greenfield P."/>
            <person name="Li D."/>
            <person name="Hendry P."/>
            <person name="Volk H."/>
            <person name="Sutherland T.D."/>
        </authorList>
    </citation>
    <scope>NUCLEOTIDE SEQUENCE [LARGE SCALE GENOMIC DNA]</scope>
    <source>
        <strain evidence="2 3">X1</strain>
    </source>
</reference>
<feature type="transmembrane region" description="Helical" evidence="1">
    <location>
        <begin position="12"/>
        <end position="32"/>
    </location>
</feature>
<dbReference type="Proteomes" id="UP000008889">
    <property type="component" value="Chromosome"/>
</dbReference>
<sequence length="33" mass="4118">MDNFHMIPPLIIEFPIIYLWINVFILFTYIIYN</sequence>
<dbReference type="HOGENOM" id="CLU_3379935_0_0_2"/>
<accession>G0H2Q6</accession>
<organism evidence="3">
    <name type="scientific">Methanococcus maripaludis X1</name>
    <dbReference type="NCBI Taxonomy" id="1053692"/>
    <lineage>
        <taxon>Archaea</taxon>
        <taxon>Methanobacteriati</taxon>
        <taxon>Methanobacteriota</taxon>
        <taxon>Methanomada group</taxon>
        <taxon>Methanococci</taxon>
        <taxon>Methanococcales</taxon>
        <taxon>Methanococcaceae</taxon>
        <taxon>Methanococcus</taxon>
    </lineage>
</organism>
<keyword evidence="1" id="KW-0812">Transmembrane</keyword>
<dbReference type="AlphaFoldDB" id="G0H2Q6"/>
<evidence type="ECO:0000313" key="2">
    <source>
        <dbReference type="EMBL" id="AEK19255.1"/>
    </source>
</evidence>
<dbReference type="KEGG" id="mmd:GYY_01840"/>
<proteinExistence type="predicted"/>
<name>G0H2Q6_METMI</name>